<feature type="transmembrane region" description="Helical" evidence="1">
    <location>
        <begin position="7"/>
        <end position="32"/>
    </location>
</feature>
<protein>
    <recommendedName>
        <fullName evidence="4">Small multi-drug export protein</fullName>
    </recommendedName>
</protein>
<accession>A0A6G9AGS6</accession>
<proteinExistence type="predicted"/>
<feature type="transmembrane region" description="Helical" evidence="1">
    <location>
        <begin position="81"/>
        <end position="98"/>
    </location>
</feature>
<keyword evidence="1" id="KW-1133">Transmembrane helix</keyword>
<evidence type="ECO:0008006" key="4">
    <source>
        <dbReference type="Google" id="ProtNLM"/>
    </source>
</evidence>
<feature type="transmembrane region" description="Helical" evidence="1">
    <location>
        <begin position="118"/>
        <end position="139"/>
    </location>
</feature>
<dbReference type="RefSeq" id="WP_167205090.1">
    <property type="nucleotide sequence ID" value="NZ_CP050063.1"/>
</dbReference>
<evidence type="ECO:0000313" key="3">
    <source>
        <dbReference type="Proteomes" id="UP000501802"/>
    </source>
</evidence>
<reference evidence="2 3" key="1">
    <citation type="submission" date="2020-03" db="EMBL/GenBank/DDBJ databases">
        <authorList>
            <person name="Kim M.K."/>
        </authorList>
    </citation>
    <scope>NUCLEOTIDE SEQUENCE [LARGE SCALE GENOMIC DNA]</scope>
    <source>
        <strain evidence="2 3">BT328</strain>
    </source>
</reference>
<keyword evidence="3" id="KW-1185">Reference proteome</keyword>
<evidence type="ECO:0000256" key="1">
    <source>
        <dbReference type="SAM" id="Phobius"/>
    </source>
</evidence>
<sequence length="148" mass="16313">MHLAKYVSVIIASTIKFIGGPLTGATLGLSWLETSICTTFGMMLSVIVITYAGAAIQALVDRYRKQRPKLFTRRTRFAIRIWKRFGLMGIALLTPLILTPIGGTALAVSFRVGRGQLLLYMLISGILWAIIQTLAVYQIPGLKGLFIR</sequence>
<name>A0A6G9AGS6_9BACT</name>
<organism evidence="2 3">
    <name type="scientific">Spirosoma aureum</name>
    <dbReference type="NCBI Taxonomy" id="2692134"/>
    <lineage>
        <taxon>Bacteria</taxon>
        <taxon>Pseudomonadati</taxon>
        <taxon>Bacteroidota</taxon>
        <taxon>Cytophagia</taxon>
        <taxon>Cytophagales</taxon>
        <taxon>Cytophagaceae</taxon>
        <taxon>Spirosoma</taxon>
    </lineage>
</organism>
<gene>
    <name evidence="2" type="ORF">G8759_03025</name>
</gene>
<dbReference type="EMBL" id="CP050063">
    <property type="protein sequence ID" value="QIP11677.1"/>
    <property type="molecule type" value="Genomic_DNA"/>
</dbReference>
<dbReference type="Proteomes" id="UP000501802">
    <property type="component" value="Chromosome"/>
</dbReference>
<keyword evidence="1" id="KW-0812">Transmembrane</keyword>
<evidence type="ECO:0000313" key="2">
    <source>
        <dbReference type="EMBL" id="QIP11677.1"/>
    </source>
</evidence>
<dbReference type="AlphaFoldDB" id="A0A6G9AGS6"/>
<feature type="transmembrane region" description="Helical" evidence="1">
    <location>
        <begin position="38"/>
        <end position="60"/>
    </location>
</feature>
<keyword evidence="1" id="KW-0472">Membrane</keyword>
<dbReference type="KEGG" id="spib:G8759_03025"/>